<proteinExistence type="inferred from homology"/>
<reference evidence="10 11" key="1">
    <citation type="journal article" date="2017" name="Arch. Microbiol.">
        <title>Mariprofundus micogutta sp. nov., a novel iron-oxidizing zetaproteobacterium isolated from a deep-sea hydrothermal field at the Bayonnaise knoll of the Izu-Ogasawara arc, and a description of Mariprofundales ord. nov. and Zetaproteobacteria classis nov.</title>
        <authorList>
            <person name="Makita H."/>
            <person name="Tanaka E."/>
            <person name="Mitsunobu S."/>
            <person name="Miyazaki M."/>
            <person name="Nunoura T."/>
            <person name="Uematsu K."/>
            <person name="Takaki Y."/>
            <person name="Nishi S."/>
            <person name="Shimamura S."/>
            <person name="Takai K."/>
        </authorList>
    </citation>
    <scope>NUCLEOTIDE SEQUENCE [LARGE SCALE GENOMIC DNA]</scope>
    <source>
        <strain evidence="10 11">ET2</strain>
    </source>
</reference>
<dbReference type="GO" id="GO:0046656">
    <property type="term" value="P:folic acid biosynthetic process"/>
    <property type="evidence" value="ECO:0007669"/>
    <property type="project" value="UniProtKB-UniRule"/>
</dbReference>
<dbReference type="Proteomes" id="UP000231632">
    <property type="component" value="Unassembled WGS sequence"/>
</dbReference>
<dbReference type="GO" id="GO:0004150">
    <property type="term" value="F:dihydroneopterin aldolase activity"/>
    <property type="evidence" value="ECO:0007669"/>
    <property type="project" value="UniProtKB-UniRule"/>
</dbReference>
<dbReference type="SUPFAM" id="SSF55620">
    <property type="entry name" value="Tetrahydrobiopterin biosynthesis enzymes-like"/>
    <property type="match status" value="1"/>
</dbReference>
<comment type="similarity">
    <text evidence="4 8">Belongs to the DHNA family.</text>
</comment>
<dbReference type="InterPro" id="IPR006156">
    <property type="entry name" value="Dihydroneopterin_aldolase"/>
</dbReference>
<dbReference type="UniPathway" id="UPA00077">
    <property type="reaction ID" value="UER00154"/>
</dbReference>
<organism evidence="10 11">
    <name type="scientific">Mariprofundus micogutta</name>
    <dbReference type="NCBI Taxonomy" id="1921010"/>
    <lineage>
        <taxon>Bacteria</taxon>
        <taxon>Pseudomonadati</taxon>
        <taxon>Pseudomonadota</taxon>
        <taxon>Candidatius Mariprofundia</taxon>
        <taxon>Mariprofundales</taxon>
        <taxon>Mariprofundaceae</taxon>
        <taxon>Mariprofundus</taxon>
    </lineage>
</organism>
<dbReference type="STRING" id="1921010.MMIC_P1123"/>
<dbReference type="InterPro" id="IPR006157">
    <property type="entry name" value="FolB_dom"/>
</dbReference>
<dbReference type="CDD" id="cd00534">
    <property type="entry name" value="DHNA_DHNTPE"/>
    <property type="match status" value="1"/>
</dbReference>
<protein>
    <recommendedName>
        <fullName evidence="8">7,8-dihydroneopterin aldolase</fullName>
        <ecNumber evidence="8">4.1.2.25</ecNumber>
    </recommendedName>
</protein>
<dbReference type="GO" id="GO:0005737">
    <property type="term" value="C:cytoplasm"/>
    <property type="evidence" value="ECO:0007669"/>
    <property type="project" value="TreeGrafter"/>
</dbReference>
<comment type="caution">
    <text evidence="10">The sequence shown here is derived from an EMBL/GenBank/DDBJ whole genome shotgun (WGS) entry which is preliminary data.</text>
</comment>
<dbReference type="FunFam" id="3.30.1130.10:FF:000002">
    <property type="entry name" value="7,8-dihydroneopterin aldolase"/>
    <property type="match status" value="1"/>
</dbReference>
<gene>
    <name evidence="10" type="ORF">MMIC_P1123</name>
</gene>
<evidence type="ECO:0000259" key="9">
    <source>
        <dbReference type="SMART" id="SM00905"/>
    </source>
</evidence>
<name>A0A1L8CMM3_9PROT</name>
<evidence type="ECO:0000256" key="1">
    <source>
        <dbReference type="ARBA" id="ARBA00000693"/>
    </source>
</evidence>
<evidence type="ECO:0000313" key="11">
    <source>
        <dbReference type="Proteomes" id="UP000231632"/>
    </source>
</evidence>
<dbReference type="PANTHER" id="PTHR42844:SF1">
    <property type="entry name" value="DIHYDRONEOPTERIN ALDOLASE 1-RELATED"/>
    <property type="match status" value="1"/>
</dbReference>
<evidence type="ECO:0000313" key="10">
    <source>
        <dbReference type="EMBL" id="GAV20161.1"/>
    </source>
</evidence>
<keyword evidence="11" id="KW-1185">Reference proteome</keyword>
<comment type="catalytic activity">
    <reaction evidence="1">
        <text>7,8-dihydroneopterin = 7,8-dihydromonapterin</text>
        <dbReference type="Rhea" id="RHEA:45328"/>
        <dbReference type="ChEBI" id="CHEBI:17001"/>
        <dbReference type="ChEBI" id="CHEBI:71175"/>
        <dbReference type="EC" id="5.1.99.8"/>
    </reaction>
</comment>
<evidence type="ECO:0000256" key="7">
    <source>
        <dbReference type="ARBA" id="ARBA00023239"/>
    </source>
</evidence>
<evidence type="ECO:0000256" key="2">
    <source>
        <dbReference type="ARBA" id="ARBA00001353"/>
    </source>
</evidence>
<sequence length="121" mass="13640">MSAKDLVLIEGLEVRTVIGIYDWEREIRQTVRIDLEMSWDTSRAAASDNIEDTLDYKSVSKRLISFVEGSTFGLIEALAEHCANIVLDEFNVPWVRLKMSKPGAVRGSENVAVLIERGLRD</sequence>
<dbReference type="GO" id="GO:0016853">
    <property type="term" value="F:isomerase activity"/>
    <property type="evidence" value="ECO:0007669"/>
    <property type="project" value="UniProtKB-KW"/>
</dbReference>
<dbReference type="AlphaFoldDB" id="A0A1L8CMM3"/>
<accession>A0A1L8CMM3</accession>
<evidence type="ECO:0000256" key="4">
    <source>
        <dbReference type="ARBA" id="ARBA00005708"/>
    </source>
</evidence>
<keyword evidence="6 10" id="KW-0413">Isomerase</keyword>
<dbReference type="RefSeq" id="WP_072659487.1">
    <property type="nucleotide sequence ID" value="NZ_BDFD01000008.1"/>
</dbReference>
<dbReference type="Pfam" id="PF02152">
    <property type="entry name" value="FolB"/>
    <property type="match status" value="1"/>
</dbReference>
<dbReference type="OrthoDB" id="9810587at2"/>
<dbReference type="EC" id="4.1.2.25" evidence="8"/>
<evidence type="ECO:0000256" key="5">
    <source>
        <dbReference type="ARBA" id="ARBA00022909"/>
    </source>
</evidence>
<feature type="domain" description="Dihydroneopterin aldolase/epimerase" evidence="9">
    <location>
        <begin position="7"/>
        <end position="117"/>
    </location>
</feature>
<comment type="function">
    <text evidence="8">Catalyzes the conversion of 7,8-dihydroneopterin to 6-hydroxymethyl-7,8-dihydropterin.</text>
</comment>
<keyword evidence="5 8" id="KW-0289">Folate biosynthesis</keyword>
<dbReference type="SMART" id="SM00905">
    <property type="entry name" value="FolB"/>
    <property type="match status" value="1"/>
</dbReference>
<evidence type="ECO:0000256" key="8">
    <source>
        <dbReference type="RuleBase" id="RU362079"/>
    </source>
</evidence>
<comment type="pathway">
    <text evidence="3 8">Cofactor biosynthesis; tetrahydrofolate biosynthesis; 2-amino-4-hydroxy-6-hydroxymethyl-7,8-dihydropteridine diphosphate from 7,8-dihydroneopterin triphosphate: step 3/4.</text>
</comment>
<evidence type="ECO:0000256" key="3">
    <source>
        <dbReference type="ARBA" id="ARBA00005013"/>
    </source>
</evidence>
<dbReference type="EMBL" id="BDFD01000008">
    <property type="protein sequence ID" value="GAV20161.1"/>
    <property type="molecule type" value="Genomic_DNA"/>
</dbReference>
<dbReference type="Gene3D" id="3.30.1130.10">
    <property type="match status" value="1"/>
</dbReference>
<keyword evidence="7 8" id="KW-0456">Lyase</keyword>
<dbReference type="GO" id="GO:0046654">
    <property type="term" value="P:tetrahydrofolate biosynthetic process"/>
    <property type="evidence" value="ECO:0007669"/>
    <property type="project" value="UniProtKB-UniRule"/>
</dbReference>
<dbReference type="NCBIfam" id="TIGR00525">
    <property type="entry name" value="folB"/>
    <property type="match status" value="1"/>
</dbReference>
<dbReference type="InterPro" id="IPR043133">
    <property type="entry name" value="GTP-CH-I_C/QueF"/>
</dbReference>
<evidence type="ECO:0000256" key="6">
    <source>
        <dbReference type="ARBA" id="ARBA00023235"/>
    </source>
</evidence>
<comment type="catalytic activity">
    <reaction evidence="2 8">
        <text>7,8-dihydroneopterin = 6-hydroxymethyl-7,8-dihydropterin + glycolaldehyde</text>
        <dbReference type="Rhea" id="RHEA:10540"/>
        <dbReference type="ChEBI" id="CHEBI:17001"/>
        <dbReference type="ChEBI" id="CHEBI:17071"/>
        <dbReference type="ChEBI" id="CHEBI:44841"/>
        <dbReference type="EC" id="4.1.2.25"/>
    </reaction>
</comment>
<dbReference type="PANTHER" id="PTHR42844">
    <property type="entry name" value="DIHYDRONEOPTERIN ALDOLASE 1-RELATED"/>
    <property type="match status" value="1"/>
</dbReference>
<dbReference type="NCBIfam" id="TIGR00526">
    <property type="entry name" value="folB_dom"/>
    <property type="match status" value="1"/>
</dbReference>